<dbReference type="EMBL" id="ML987190">
    <property type="protein sequence ID" value="KAF2255343.1"/>
    <property type="molecule type" value="Genomic_DNA"/>
</dbReference>
<dbReference type="AlphaFoldDB" id="A0A6A6J1L2"/>
<protein>
    <submittedName>
        <fullName evidence="2">Uncharacterized protein</fullName>
    </submittedName>
</protein>
<organism evidence="2 3">
    <name type="scientific">Trematosphaeria pertusa</name>
    <dbReference type="NCBI Taxonomy" id="390896"/>
    <lineage>
        <taxon>Eukaryota</taxon>
        <taxon>Fungi</taxon>
        <taxon>Dikarya</taxon>
        <taxon>Ascomycota</taxon>
        <taxon>Pezizomycotina</taxon>
        <taxon>Dothideomycetes</taxon>
        <taxon>Pleosporomycetidae</taxon>
        <taxon>Pleosporales</taxon>
        <taxon>Massarineae</taxon>
        <taxon>Trematosphaeriaceae</taxon>
        <taxon>Trematosphaeria</taxon>
    </lineage>
</organism>
<feature type="compositionally biased region" description="Low complexity" evidence="1">
    <location>
        <begin position="332"/>
        <end position="342"/>
    </location>
</feature>
<feature type="compositionally biased region" description="Low complexity" evidence="1">
    <location>
        <begin position="275"/>
        <end position="289"/>
    </location>
</feature>
<feature type="region of interest" description="Disordered" evidence="1">
    <location>
        <begin position="375"/>
        <end position="398"/>
    </location>
</feature>
<dbReference type="RefSeq" id="XP_033690347.1">
    <property type="nucleotide sequence ID" value="XM_033823150.1"/>
</dbReference>
<feature type="region of interest" description="Disordered" evidence="1">
    <location>
        <begin position="237"/>
        <end position="343"/>
    </location>
</feature>
<keyword evidence="3" id="KW-1185">Reference proteome</keyword>
<feature type="compositionally biased region" description="Basic and acidic residues" evidence="1">
    <location>
        <begin position="237"/>
        <end position="254"/>
    </location>
</feature>
<reference evidence="2" key="1">
    <citation type="journal article" date="2020" name="Stud. Mycol.">
        <title>101 Dothideomycetes genomes: a test case for predicting lifestyles and emergence of pathogens.</title>
        <authorList>
            <person name="Haridas S."/>
            <person name="Albert R."/>
            <person name="Binder M."/>
            <person name="Bloem J."/>
            <person name="Labutti K."/>
            <person name="Salamov A."/>
            <person name="Andreopoulos B."/>
            <person name="Baker S."/>
            <person name="Barry K."/>
            <person name="Bills G."/>
            <person name="Bluhm B."/>
            <person name="Cannon C."/>
            <person name="Castanera R."/>
            <person name="Culley D."/>
            <person name="Daum C."/>
            <person name="Ezra D."/>
            <person name="Gonzalez J."/>
            <person name="Henrissat B."/>
            <person name="Kuo A."/>
            <person name="Liang C."/>
            <person name="Lipzen A."/>
            <person name="Lutzoni F."/>
            <person name="Magnuson J."/>
            <person name="Mondo S."/>
            <person name="Nolan M."/>
            <person name="Ohm R."/>
            <person name="Pangilinan J."/>
            <person name="Park H.-J."/>
            <person name="Ramirez L."/>
            <person name="Alfaro M."/>
            <person name="Sun H."/>
            <person name="Tritt A."/>
            <person name="Yoshinaga Y."/>
            <person name="Zwiers L.-H."/>
            <person name="Turgeon B."/>
            <person name="Goodwin S."/>
            <person name="Spatafora J."/>
            <person name="Crous P."/>
            <person name="Grigoriev I."/>
        </authorList>
    </citation>
    <scope>NUCLEOTIDE SEQUENCE</scope>
    <source>
        <strain evidence="2">CBS 122368</strain>
    </source>
</reference>
<evidence type="ECO:0000256" key="1">
    <source>
        <dbReference type="SAM" id="MobiDB-lite"/>
    </source>
</evidence>
<gene>
    <name evidence="2" type="ORF">BU26DRAFT_416294</name>
</gene>
<dbReference type="GeneID" id="54576480"/>
<evidence type="ECO:0000313" key="3">
    <source>
        <dbReference type="Proteomes" id="UP000800094"/>
    </source>
</evidence>
<sequence>MKVFEKETDRKANAHIFALGRVKELEEYGQYVDPVDKALCCYVPVEEGMVVKVGGRFTGTTLNLGYDVVVDGVYRHSHTYLGRSVSLQKNKKLDFETFLYQTSDGVIDTEMKVAPFTPIMTTPVKQAPETIGTLELRIYVLRSFGDEHTLGDVQTYYKINDDAEDESEEFPTYRVIAPDFRMTFETNCAALDKPRATREKKKMDSKRPGKEPWAILRFHYQNTDKMAESIEAKKLEMTHEPGSKAKTEHHHLELEPVPPLRVGAIPAKAEDADCSSRSSTPAPTLPSTPAKIPIAHMVPATPAKRPSDLKIPSSPEPKRAKVSPIPAPVPASPTTSTACPGPKKLSLAVKKRKEIENLKKGREDIARKRAIRDAKYSAEKQQMKEEMERLDREFEEEKRALAEEKAQYEEEEAMLQEFLSERNGD</sequence>
<name>A0A6A6J1L2_9PLEO</name>
<proteinExistence type="predicted"/>
<dbReference type="OrthoDB" id="5309154at2759"/>
<accession>A0A6A6J1L2</accession>
<evidence type="ECO:0000313" key="2">
    <source>
        <dbReference type="EMBL" id="KAF2255343.1"/>
    </source>
</evidence>
<dbReference type="Proteomes" id="UP000800094">
    <property type="component" value="Unassembled WGS sequence"/>
</dbReference>